<comment type="caution">
    <text evidence="1">The sequence shown here is derived from an EMBL/GenBank/DDBJ whole genome shotgun (WGS) entry which is preliminary data.</text>
</comment>
<accession>A0A1T2KS31</accession>
<organism evidence="1 2">
    <name type="scientific">Solemya velesiana gill symbiont</name>
    <dbReference type="NCBI Taxonomy" id="1918948"/>
    <lineage>
        <taxon>Bacteria</taxon>
        <taxon>Pseudomonadati</taxon>
        <taxon>Pseudomonadota</taxon>
        <taxon>Gammaproteobacteria</taxon>
        <taxon>sulfur-oxidizing symbionts</taxon>
    </lineage>
</organism>
<dbReference type="AlphaFoldDB" id="A0A1T2KS31"/>
<protein>
    <submittedName>
        <fullName evidence="1">SAP domain-containing protein</fullName>
    </submittedName>
</protein>
<proteinExistence type="predicted"/>
<evidence type="ECO:0000313" key="2">
    <source>
        <dbReference type="Proteomes" id="UP000190896"/>
    </source>
</evidence>
<gene>
    <name evidence="1" type="ORF">BOW51_10925</name>
</gene>
<name>A0A1T2KS31_9GAMM</name>
<dbReference type="EMBL" id="MPRJ01000084">
    <property type="protein sequence ID" value="OOZ35679.1"/>
    <property type="molecule type" value="Genomic_DNA"/>
</dbReference>
<sequence length="64" mass="7331">MRKKEVLNIAANRGIESSKLRKWELIRAIQRAEGNQDCFRTPVANDCNQVACLWRGDCVGKKIK</sequence>
<dbReference type="Proteomes" id="UP000190896">
    <property type="component" value="Unassembled WGS sequence"/>
</dbReference>
<dbReference type="RefSeq" id="WP_078488044.1">
    <property type="nucleotide sequence ID" value="NZ_MPRJ01000084.1"/>
</dbReference>
<keyword evidence="2" id="KW-1185">Reference proteome</keyword>
<evidence type="ECO:0000313" key="1">
    <source>
        <dbReference type="EMBL" id="OOZ35679.1"/>
    </source>
</evidence>
<reference evidence="1 2" key="1">
    <citation type="submission" date="2016-11" db="EMBL/GenBank/DDBJ databases">
        <title>Mixed transmission modes and dynamic genome evolution in an obligate animal-bacterial symbiosis.</title>
        <authorList>
            <person name="Russell S.L."/>
            <person name="Corbett-Detig R.B."/>
            <person name="Cavanaugh C.M."/>
        </authorList>
    </citation>
    <scope>NUCLEOTIDE SEQUENCE [LARGE SCALE GENOMIC DNA]</scope>
    <source>
        <strain evidence="1">Se-Cadez</strain>
    </source>
</reference>
<dbReference type="OrthoDB" id="5567088at2"/>